<comment type="subcellular location">
    <subcellularLocation>
        <location evidence="1">Cell envelope</location>
    </subcellularLocation>
</comment>
<dbReference type="SUPFAM" id="SSF46626">
    <property type="entry name" value="Cytochrome c"/>
    <property type="match status" value="2"/>
</dbReference>
<dbReference type="GO" id="GO:0030313">
    <property type="term" value="C:cell envelope"/>
    <property type="evidence" value="ECO:0007669"/>
    <property type="project" value="UniProtKB-SubCell"/>
</dbReference>
<dbReference type="Proteomes" id="UP000318717">
    <property type="component" value="Unassembled WGS sequence"/>
</dbReference>
<feature type="domain" description="Cytochrome c" evidence="8">
    <location>
        <begin position="248"/>
        <end position="395"/>
    </location>
</feature>
<keyword evidence="9" id="KW-0575">Peroxidase</keyword>
<evidence type="ECO:0000256" key="4">
    <source>
        <dbReference type="ARBA" id="ARBA00022729"/>
    </source>
</evidence>
<proteinExistence type="predicted"/>
<comment type="caution">
    <text evidence="9">The sequence shown here is derived from an EMBL/GenBank/DDBJ whole genome shotgun (WGS) entry which is preliminary data.</text>
</comment>
<dbReference type="InterPro" id="IPR004852">
    <property type="entry name" value="Di-haem_cyt_c_peroxidsae"/>
</dbReference>
<dbReference type="Gene3D" id="1.10.760.10">
    <property type="entry name" value="Cytochrome c-like domain"/>
    <property type="match status" value="2"/>
</dbReference>
<dbReference type="PROSITE" id="PS51257">
    <property type="entry name" value="PROKAR_LIPOPROTEIN"/>
    <property type="match status" value="1"/>
</dbReference>
<dbReference type="GO" id="GO:0020037">
    <property type="term" value="F:heme binding"/>
    <property type="evidence" value="ECO:0007669"/>
    <property type="project" value="InterPro"/>
</dbReference>
<dbReference type="PROSITE" id="PS51007">
    <property type="entry name" value="CYTC"/>
    <property type="match status" value="1"/>
</dbReference>
<dbReference type="PANTHER" id="PTHR30600:SF10">
    <property type="entry name" value="BLL6722 PROTEIN"/>
    <property type="match status" value="1"/>
</dbReference>
<dbReference type="GO" id="GO:0004130">
    <property type="term" value="F:cytochrome-c peroxidase activity"/>
    <property type="evidence" value="ECO:0007669"/>
    <property type="project" value="TreeGrafter"/>
</dbReference>
<reference evidence="9 10" key="1">
    <citation type="submission" date="2019-06" db="EMBL/GenBank/DDBJ databases">
        <title>Whole genome shotgun sequence of Vibrio inusitatus NBRC 102082.</title>
        <authorList>
            <person name="Hosoyama A."/>
            <person name="Uohara A."/>
            <person name="Ohji S."/>
            <person name="Ichikawa N."/>
        </authorList>
    </citation>
    <scope>NUCLEOTIDE SEQUENCE [LARGE SCALE GENOMIC DNA]</scope>
    <source>
        <strain evidence="9 10">NBRC 102082</strain>
    </source>
</reference>
<dbReference type="Pfam" id="PF03150">
    <property type="entry name" value="CCP_MauG"/>
    <property type="match status" value="2"/>
</dbReference>
<name>A0A4Y3HYE0_9VIBR</name>
<evidence type="ECO:0000259" key="8">
    <source>
        <dbReference type="PROSITE" id="PS51007"/>
    </source>
</evidence>
<protein>
    <submittedName>
        <fullName evidence="9">Cytochrome-c peroxidase</fullName>
    </submittedName>
</protein>
<dbReference type="InterPro" id="IPR051395">
    <property type="entry name" value="Cytochrome_c_Peroxidase/MauG"/>
</dbReference>
<dbReference type="AlphaFoldDB" id="A0A4Y3HYE0"/>
<evidence type="ECO:0000313" key="10">
    <source>
        <dbReference type="Proteomes" id="UP000318717"/>
    </source>
</evidence>
<keyword evidence="10" id="KW-1185">Reference proteome</keyword>
<keyword evidence="3 7" id="KW-0479">Metal-binding</keyword>
<evidence type="ECO:0000256" key="1">
    <source>
        <dbReference type="ARBA" id="ARBA00004196"/>
    </source>
</evidence>
<evidence type="ECO:0000256" key="5">
    <source>
        <dbReference type="ARBA" id="ARBA00023002"/>
    </source>
</evidence>
<evidence type="ECO:0000256" key="7">
    <source>
        <dbReference type="PROSITE-ProRule" id="PRU00433"/>
    </source>
</evidence>
<evidence type="ECO:0000256" key="6">
    <source>
        <dbReference type="ARBA" id="ARBA00023004"/>
    </source>
</evidence>
<dbReference type="InterPro" id="IPR009056">
    <property type="entry name" value="Cyt_c-like_dom"/>
</dbReference>
<accession>A0A4Y3HYE0</accession>
<keyword evidence="5" id="KW-0560">Oxidoreductase</keyword>
<keyword evidence="4" id="KW-0732">Signal</keyword>
<dbReference type="EMBL" id="BJLF01000012">
    <property type="protein sequence ID" value="GEA51702.1"/>
    <property type="molecule type" value="Genomic_DNA"/>
</dbReference>
<evidence type="ECO:0000256" key="2">
    <source>
        <dbReference type="ARBA" id="ARBA00022617"/>
    </source>
</evidence>
<dbReference type="GO" id="GO:0046872">
    <property type="term" value="F:metal ion binding"/>
    <property type="evidence" value="ECO:0007669"/>
    <property type="project" value="UniProtKB-KW"/>
</dbReference>
<dbReference type="RefSeq" id="WP_141346177.1">
    <property type="nucleotide sequence ID" value="NZ_BJLF01000012.1"/>
</dbReference>
<dbReference type="InterPro" id="IPR036909">
    <property type="entry name" value="Cyt_c-like_dom_sf"/>
</dbReference>
<dbReference type="PANTHER" id="PTHR30600">
    <property type="entry name" value="CYTOCHROME C PEROXIDASE-RELATED"/>
    <property type="match status" value="1"/>
</dbReference>
<dbReference type="GO" id="GO:0009055">
    <property type="term" value="F:electron transfer activity"/>
    <property type="evidence" value="ECO:0007669"/>
    <property type="project" value="InterPro"/>
</dbReference>
<keyword evidence="2 7" id="KW-0349">Heme</keyword>
<gene>
    <name evidence="9" type="primary">mauG</name>
    <name evidence="9" type="ORF">VIN01S_25060</name>
</gene>
<evidence type="ECO:0000313" key="9">
    <source>
        <dbReference type="EMBL" id="GEA51702.1"/>
    </source>
</evidence>
<keyword evidence="6 7" id="KW-0408">Iron</keyword>
<organism evidence="9 10">
    <name type="scientific">Vibrio inusitatus NBRC 102082</name>
    <dbReference type="NCBI Taxonomy" id="1219070"/>
    <lineage>
        <taxon>Bacteria</taxon>
        <taxon>Pseudomonadati</taxon>
        <taxon>Pseudomonadota</taxon>
        <taxon>Gammaproteobacteria</taxon>
        <taxon>Vibrionales</taxon>
        <taxon>Vibrionaceae</taxon>
        <taxon>Vibrio</taxon>
    </lineage>
</organism>
<dbReference type="OrthoDB" id="9805202at2"/>
<evidence type="ECO:0000256" key="3">
    <source>
        <dbReference type="ARBA" id="ARBA00022723"/>
    </source>
</evidence>
<sequence length="410" mass="45782">MSRPFIRLGLSIFLTATLVGCNSSDDSDDDTIQNENTSVPTLPEENFNYANLNLPEHLTQNDFPGRFQFQYAATDFDNTPVDNTVTNAGATLGRVLFYDKRLSANGTISCSSCHQAQHAFSDPEIQSRGFDGELTRRHSMGLVNARFFFSGKFFWDERAGSLEEQVLMPFQDPIEMGLILAELEEIVTNQSYYPELFRNAFGDENISSDRIARALAQFIRSLVSTTAKYDIARSEVQSPIVDFPAFTEQENTGKSLFFLPRELADGTNVNCAGCHVTEAFAGPIPNDLEQITTHSTNNGLDAESTNDQGIFESTQNRRDQGKFKAPSLRNIAVRAPFMHDGRFNSLEAVIEHYSSGIQAHPRLSAPLLDSEGNPVRFDFTEQEKEALVAFLNTLTDDDMLNDEKFSNPFN</sequence>